<proteinExistence type="predicted"/>
<dbReference type="AlphaFoldDB" id="A0A1B7HMD5"/>
<accession>A0A1B7HMD5</accession>
<organism evidence="1 2">
    <name type="scientific">Buttiauxella gaviniae ATCC 51604</name>
    <dbReference type="NCBI Taxonomy" id="1354253"/>
    <lineage>
        <taxon>Bacteria</taxon>
        <taxon>Pseudomonadati</taxon>
        <taxon>Pseudomonadota</taxon>
        <taxon>Gammaproteobacteria</taxon>
        <taxon>Enterobacterales</taxon>
        <taxon>Enterobacteriaceae</taxon>
        <taxon>Buttiauxella</taxon>
    </lineage>
</organism>
<gene>
    <name evidence="1" type="ORF">M977_04415</name>
</gene>
<name>A0A1B7HMD5_9ENTR</name>
<reference evidence="1 2" key="1">
    <citation type="submission" date="2016-04" db="EMBL/GenBank/DDBJ databases">
        <title>ATOL: Assembling a taxonomically balanced genome-scale reconstruction of the evolutionary history of the Enterobacteriaceae.</title>
        <authorList>
            <person name="Plunkett G.III."/>
            <person name="Neeno-Eckwall E.C."/>
            <person name="Glasner J.D."/>
            <person name="Perna N.T."/>
        </authorList>
    </citation>
    <scope>NUCLEOTIDE SEQUENCE [LARGE SCALE GENOMIC DNA]</scope>
    <source>
        <strain evidence="1 2">ATCC 51604</strain>
    </source>
</reference>
<dbReference type="RefSeq" id="WP_064518899.1">
    <property type="nucleotide sequence ID" value="NZ_LXEP01000045.1"/>
</dbReference>
<comment type="caution">
    <text evidence="1">The sequence shown here is derived from an EMBL/GenBank/DDBJ whole genome shotgun (WGS) entry which is preliminary data.</text>
</comment>
<protein>
    <submittedName>
        <fullName evidence="1">Uncharacterized protein</fullName>
    </submittedName>
</protein>
<dbReference type="EMBL" id="LXEP01000045">
    <property type="protein sequence ID" value="OAT16796.1"/>
    <property type="molecule type" value="Genomic_DNA"/>
</dbReference>
<evidence type="ECO:0000313" key="2">
    <source>
        <dbReference type="Proteomes" id="UP000078504"/>
    </source>
</evidence>
<dbReference type="PATRIC" id="fig|1354253.4.peg.4534"/>
<dbReference type="Proteomes" id="UP000078504">
    <property type="component" value="Unassembled WGS sequence"/>
</dbReference>
<sequence>MALTQDELVAISDLDKAVINDAAVVPDWVLPAEVRGSAAPINGIPYPQHTIDMFGGLLAGQWSLKFQNPLQRVVCDLEIFHGENAPSLTPPDLLALQLTVTGFDKAVIFCPAKTATDTAPASFFGLTVSGVTPVYKLGGKRRFLEHSGLVVIPLTIILLSTQPLTSQETSRALSVTLKRKNETQMNTAPIISGMVYSNPLPSARDIAQAT</sequence>
<evidence type="ECO:0000313" key="1">
    <source>
        <dbReference type="EMBL" id="OAT16796.1"/>
    </source>
</evidence>